<dbReference type="AlphaFoldDB" id="A0A9P4XBQ9"/>
<gene>
    <name evidence="2" type="ORF">CFAM422_008653</name>
</gene>
<protein>
    <submittedName>
        <fullName evidence="2">Uncharacterized protein</fullName>
    </submittedName>
</protein>
<dbReference type="Proteomes" id="UP000801864">
    <property type="component" value="Unassembled WGS sequence"/>
</dbReference>
<evidence type="ECO:0000313" key="2">
    <source>
        <dbReference type="EMBL" id="KAF3067802.1"/>
    </source>
</evidence>
<evidence type="ECO:0000313" key="3">
    <source>
        <dbReference type="Proteomes" id="UP000801864"/>
    </source>
</evidence>
<reference evidence="2 3" key="1">
    <citation type="submission" date="2018-06" db="EMBL/GenBank/DDBJ databases">
        <title>Genome analysis of cellulolytic fungus Trichoderma lentiforme CFAM-422.</title>
        <authorList>
            <person name="Steindorff A.S."/>
            <person name="Formighieri E.F."/>
            <person name="Midorikawa G.E.O."/>
            <person name="Tamietti M.S."/>
            <person name="Ramos E.Z."/>
            <person name="Silva A.S."/>
            <person name="Bon E.P.S."/>
            <person name="Mendes T.D."/>
            <person name="Damaso M.C.T."/>
            <person name="Favaro L.C.L."/>
        </authorList>
    </citation>
    <scope>NUCLEOTIDE SEQUENCE [LARGE SCALE GENOMIC DNA]</scope>
    <source>
        <strain evidence="2 3">CFAM-422</strain>
    </source>
</reference>
<name>A0A9P4XBQ9_9HYPO</name>
<evidence type="ECO:0000256" key="1">
    <source>
        <dbReference type="SAM" id="MobiDB-lite"/>
    </source>
</evidence>
<keyword evidence="3" id="KW-1185">Reference proteome</keyword>
<sequence>MRPRADHQRGRDHQEKNNSLYSRCTRLLPPSFRMVREDQKIFTLGYRGYTIINQGGFDGSFGNQSKRRIL</sequence>
<dbReference type="EMBL" id="QLNT01000015">
    <property type="protein sequence ID" value="KAF3067802.1"/>
    <property type="molecule type" value="Genomic_DNA"/>
</dbReference>
<proteinExistence type="predicted"/>
<feature type="region of interest" description="Disordered" evidence="1">
    <location>
        <begin position="1"/>
        <end position="22"/>
    </location>
</feature>
<organism evidence="2 3">
    <name type="scientific">Trichoderma lentiforme</name>
    <dbReference type="NCBI Taxonomy" id="1567552"/>
    <lineage>
        <taxon>Eukaryota</taxon>
        <taxon>Fungi</taxon>
        <taxon>Dikarya</taxon>
        <taxon>Ascomycota</taxon>
        <taxon>Pezizomycotina</taxon>
        <taxon>Sordariomycetes</taxon>
        <taxon>Hypocreomycetidae</taxon>
        <taxon>Hypocreales</taxon>
        <taxon>Hypocreaceae</taxon>
        <taxon>Trichoderma</taxon>
    </lineage>
</organism>
<comment type="caution">
    <text evidence="2">The sequence shown here is derived from an EMBL/GenBank/DDBJ whole genome shotgun (WGS) entry which is preliminary data.</text>
</comment>
<feature type="compositionally biased region" description="Basic and acidic residues" evidence="1">
    <location>
        <begin position="1"/>
        <end position="16"/>
    </location>
</feature>
<accession>A0A9P4XBQ9</accession>